<evidence type="ECO:0000313" key="2">
    <source>
        <dbReference type="EMBL" id="KAJ7962061.1"/>
    </source>
</evidence>
<keyword evidence="1" id="KW-0812">Transmembrane</keyword>
<comment type="caution">
    <text evidence="2">The sequence shown here is derived from an EMBL/GenBank/DDBJ whole genome shotgun (WGS) entry which is preliminary data.</text>
</comment>
<dbReference type="Proteomes" id="UP001163823">
    <property type="component" value="Chromosome 7"/>
</dbReference>
<gene>
    <name evidence="2" type="ORF">O6P43_017338</name>
</gene>
<keyword evidence="1" id="KW-0472">Membrane</keyword>
<dbReference type="KEGG" id="qsa:O6P43_017338"/>
<feature type="transmembrane region" description="Helical" evidence="1">
    <location>
        <begin position="53"/>
        <end position="73"/>
    </location>
</feature>
<reference evidence="2" key="1">
    <citation type="journal article" date="2023" name="Science">
        <title>Elucidation of the pathway for biosynthesis of saponin adjuvants from the soapbark tree.</title>
        <authorList>
            <person name="Reed J."/>
            <person name="Orme A."/>
            <person name="El-Demerdash A."/>
            <person name="Owen C."/>
            <person name="Martin L.B.B."/>
            <person name="Misra R.C."/>
            <person name="Kikuchi S."/>
            <person name="Rejzek M."/>
            <person name="Martin A.C."/>
            <person name="Harkess A."/>
            <person name="Leebens-Mack J."/>
            <person name="Louveau T."/>
            <person name="Stephenson M.J."/>
            <person name="Osbourn A."/>
        </authorList>
    </citation>
    <scope>NUCLEOTIDE SEQUENCE</scope>
    <source>
        <strain evidence="2">S10</strain>
    </source>
</reference>
<keyword evidence="3" id="KW-1185">Reference proteome</keyword>
<evidence type="ECO:0000256" key="1">
    <source>
        <dbReference type="SAM" id="Phobius"/>
    </source>
</evidence>
<keyword evidence="1" id="KW-1133">Transmembrane helix</keyword>
<protein>
    <submittedName>
        <fullName evidence="2">Uncharacterized protein</fullName>
    </submittedName>
</protein>
<organism evidence="2 3">
    <name type="scientific">Quillaja saponaria</name>
    <name type="common">Soap bark tree</name>
    <dbReference type="NCBI Taxonomy" id="32244"/>
    <lineage>
        <taxon>Eukaryota</taxon>
        <taxon>Viridiplantae</taxon>
        <taxon>Streptophyta</taxon>
        <taxon>Embryophyta</taxon>
        <taxon>Tracheophyta</taxon>
        <taxon>Spermatophyta</taxon>
        <taxon>Magnoliopsida</taxon>
        <taxon>eudicotyledons</taxon>
        <taxon>Gunneridae</taxon>
        <taxon>Pentapetalae</taxon>
        <taxon>rosids</taxon>
        <taxon>fabids</taxon>
        <taxon>Fabales</taxon>
        <taxon>Quillajaceae</taxon>
        <taxon>Quillaja</taxon>
    </lineage>
</organism>
<name>A0AAD7LPN7_QUISA</name>
<sequence length="86" mass="9889">MIWRHLHRLESLSLLILQKVLRPFLMMLYGYEYPVGRSTDTIMGLGDALTPRHLANATLAMLTALGLLSYFLLQCSNKKWSHMLGR</sequence>
<proteinExistence type="predicted"/>
<evidence type="ECO:0000313" key="3">
    <source>
        <dbReference type="Proteomes" id="UP001163823"/>
    </source>
</evidence>
<dbReference type="EMBL" id="JARAOO010000007">
    <property type="protein sequence ID" value="KAJ7962061.1"/>
    <property type="molecule type" value="Genomic_DNA"/>
</dbReference>
<dbReference type="AlphaFoldDB" id="A0AAD7LPN7"/>
<feature type="transmembrane region" description="Helical" evidence="1">
    <location>
        <begin position="12"/>
        <end position="31"/>
    </location>
</feature>
<accession>A0AAD7LPN7</accession>